<evidence type="ECO:0000256" key="1">
    <source>
        <dbReference type="ARBA" id="ARBA00001968"/>
    </source>
</evidence>
<organism evidence="4 5">
    <name type="scientific">Phytophthora cactorum</name>
    <dbReference type="NCBI Taxonomy" id="29920"/>
    <lineage>
        <taxon>Eukaryota</taxon>
        <taxon>Sar</taxon>
        <taxon>Stramenopiles</taxon>
        <taxon>Oomycota</taxon>
        <taxon>Peronosporomycetes</taxon>
        <taxon>Peronosporales</taxon>
        <taxon>Peronosporaceae</taxon>
        <taxon>Phytophthora</taxon>
    </lineage>
</organism>
<comment type="cofactor">
    <cofactor evidence="1">
        <name>a divalent metal cation</name>
        <dbReference type="ChEBI" id="CHEBI:60240"/>
    </cofactor>
</comment>
<evidence type="ECO:0000313" key="4">
    <source>
        <dbReference type="EMBL" id="KAG2845199.1"/>
    </source>
</evidence>
<dbReference type="Pfam" id="PF13359">
    <property type="entry name" value="DDE_Tnp_4"/>
    <property type="match status" value="1"/>
</dbReference>
<name>A0A8T0YK19_9STRA</name>
<dbReference type="VEuPathDB" id="FungiDB:PC110_g20140"/>
<dbReference type="Proteomes" id="UP000735874">
    <property type="component" value="Unassembled WGS sequence"/>
</dbReference>
<evidence type="ECO:0000259" key="3">
    <source>
        <dbReference type="Pfam" id="PF13359"/>
    </source>
</evidence>
<proteinExistence type="predicted"/>
<accession>A0A8T0YK19</accession>
<feature type="domain" description="DDE Tnp4" evidence="3">
    <location>
        <begin position="12"/>
        <end position="98"/>
    </location>
</feature>
<dbReference type="GO" id="GO:0046872">
    <property type="term" value="F:metal ion binding"/>
    <property type="evidence" value="ECO:0007669"/>
    <property type="project" value="UniProtKB-KW"/>
</dbReference>
<evidence type="ECO:0000313" key="5">
    <source>
        <dbReference type="Proteomes" id="UP000735874"/>
    </source>
</evidence>
<dbReference type="AlphaFoldDB" id="A0A8T0YK19"/>
<dbReference type="EMBL" id="RCMG01000843">
    <property type="protein sequence ID" value="KAG2845199.1"/>
    <property type="molecule type" value="Genomic_DNA"/>
</dbReference>
<reference evidence="4" key="1">
    <citation type="submission" date="2018-10" db="EMBL/GenBank/DDBJ databases">
        <title>Effector identification in a new, highly contiguous assembly of the strawberry crown rot pathogen Phytophthora cactorum.</title>
        <authorList>
            <person name="Armitage A.D."/>
            <person name="Nellist C.F."/>
            <person name="Bates H."/>
            <person name="Vickerstaff R.J."/>
            <person name="Harrison R.J."/>
        </authorList>
    </citation>
    <scope>NUCLEOTIDE SEQUENCE</scope>
    <source>
        <strain evidence="4">15-7</strain>
    </source>
</reference>
<dbReference type="InterPro" id="IPR027806">
    <property type="entry name" value="HARBI1_dom"/>
</dbReference>
<gene>
    <name evidence="4" type="ORF">PC113_g18240</name>
</gene>
<comment type="caution">
    <text evidence="4">The sequence shown here is derived from an EMBL/GenBank/DDBJ whole genome shotgun (WGS) entry which is preliminary data.</text>
</comment>
<protein>
    <recommendedName>
        <fullName evidence="3">DDE Tnp4 domain-containing protein</fullName>
    </recommendedName>
</protein>
<keyword evidence="2" id="KW-0479">Metal-binding</keyword>
<evidence type="ECO:0000256" key="2">
    <source>
        <dbReference type="ARBA" id="ARBA00022723"/>
    </source>
</evidence>
<sequence>MRLNTRCRLSGFLPPGKHLTADTGYKIWDHMLTPFPEAEALQDSRKRLYNYLHPKTRIVVECAFGRLKDRFRILLGKLEQKSAGHVCKVVIGFVVLHNLFLLVQDEMEILGVGLLIGDAPVSVAEDPRENEHVICHDRQARYYSNILMMRD</sequence>